<feature type="compositionally biased region" description="Low complexity" evidence="1">
    <location>
        <begin position="76"/>
        <end position="85"/>
    </location>
</feature>
<feature type="compositionally biased region" description="Low complexity" evidence="1">
    <location>
        <begin position="39"/>
        <end position="58"/>
    </location>
</feature>
<gene>
    <name evidence="2" type="ORF">AURANDRAFT_69497</name>
</gene>
<feature type="non-terminal residue" evidence="2">
    <location>
        <position position="202"/>
    </location>
</feature>
<accession>F0YSX3</accession>
<dbReference type="RefSeq" id="XP_009043515.1">
    <property type="nucleotide sequence ID" value="XM_009045267.1"/>
</dbReference>
<evidence type="ECO:0000256" key="1">
    <source>
        <dbReference type="SAM" id="MobiDB-lite"/>
    </source>
</evidence>
<name>F0YSX3_AURAN</name>
<evidence type="ECO:0000313" key="3">
    <source>
        <dbReference type="Proteomes" id="UP000002729"/>
    </source>
</evidence>
<dbReference type="Proteomes" id="UP000002729">
    <property type="component" value="Unassembled WGS sequence"/>
</dbReference>
<dbReference type="InParanoid" id="F0YSX3"/>
<keyword evidence="3" id="KW-1185">Reference proteome</keyword>
<dbReference type="AlphaFoldDB" id="F0YSX3"/>
<proteinExistence type="predicted"/>
<dbReference type="EMBL" id="GL834187">
    <property type="protein sequence ID" value="EGB01786.1"/>
    <property type="molecule type" value="Genomic_DNA"/>
</dbReference>
<feature type="region of interest" description="Disordered" evidence="1">
    <location>
        <begin position="27"/>
        <end position="202"/>
    </location>
</feature>
<reference evidence="2 3" key="1">
    <citation type="journal article" date="2011" name="Proc. Natl. Acad. Sci. U.S.A.">
        <title>Niche of harmful alga Aureococcus anophagefferens revealed through ecogenomics.</title>
        <authorList>
            <person name="Gobler C.J."/>
            <person name="Berry D.L."/>
            <person name="Dyhrman S.T."/>
            <person name="Wilhelm S.W."/>
            <person name="Salamov A."/>
            <person name="Lobanov A.V."/>
            <person name="Zhang Y."/>
            <person name="Collier J.L."/>
            <person name="Wurch L.L."/>
            <person name="Kustka A.B."/>
            <person name="Dill B.D."/>
            <person name="Shah M."/>
            <person name="VerBerkmoes N.C."/>
            <person name="Kuo A."/>
            <person name="Terry A."/>
            <person name="Pangilinan J."/>
            <person name="Lindquist E.A."/>
            <person name="Lucas S."/>
            <person name="Paulsen I.T."/>
            <person name="Hattenrath-Lehmann T.K."/>
            <person name="Talmage S.C."/>
            <person name="Walker E.A."/>
            <person name="Koch F."/>
            <person name="Burson A.M."/>
            <person name="Marcoval M.A."/>
            <person name="Tang Y.Z."/>
            <person name="Lecleir G.R."/>
            <person name="Coyne K.J."/>
            <person name="Berg G.M."/>
            <person name="Bertrand E.M."/>
            <person name="Saito M.A."/>
            <person name="Gladyshev V.N."/>
            <person name="Grigoriev I.V."/>
        </authorList>
    </citation>
    <scope>NUCLEOTIDE SEQUENCE [LARGE SCALE GENOMIC DNA]</scope>
    <source>
        <strain evidence="3">CCMP 1984</strain>
    </source>
</reference>
<dbReference type="GeneID" id="20227556"/>
<feature type="compositionally biased region" description="Basic and acidic residues" evidence="1">
    <location>
        <begin position="128"/>
        <end position="138"/>
    </location>
</feature>
<feature type="compositionally biased region" description="Low complexity" evidence="1">
    <location>
        <begin position="93"/>
        <end position="109"/>
    </location>
</feature>
<protein>
    <submittedName>
        <fullName evidence="2">Uncharacterized protein</fullName>
    </submittedName>
</protein>
<organism evidence="3">
    <name type="scientific">Aureococcus anophagefferens</name>
    <name type="common">Harmful bloom alga</name>
    <dbReference type="NCBI Taxonomy" id="44056"/>
    <lineage>
        <taxon>Eukaryota</taxon>
        <taxon>Sar</taxon>
        <taxon>Stramenopiles</taxon>
        <taxon>Ochrophyta</taxon>
        <taxon>Pelagophyceae</taxon>
        <taxon>Pelagomonadales</taxon>
        <taxon>Pelagomonadaceae</taxon>
        <taxon>Aureococcus</taxon>
    </lineage>
</organism>
<dbReference type="KEGG" id="aaf:AURANDRAFT_69497"/>
<feature type="compositionally biased region" description="Basic residues" evidence="1">
    <location>
        <begin position="163"/>
        <end position="175"/>
    </location>
</feature>
<evidence type="ECO:0000313" key="2">
    <source>
        <dbReference type="EMBL" id="EGB01786.1"/>
    </source>
</evidence>
<sequence length="202" mass="20731">MPKRSSQTTKSKNPLADLGDFDFHALWDDINGGGASKEPAAPAKAAPAKAAPAKAAPAKAKRASLGINSSLRTLFGGSADKGPAAAPDPPPSARGDPGARTAAEPAARAAADRRPSLGVSSSVRKLFGAREKAPDAAPRRGSLSSSMKNLFEKRPSAADGRPALKRRGSSMRRRSSMSALLGTDTLHHKSQKAGHLSANLIG</sequence>